<evidence type="ECO:0000256" key="1">
    <source>
        <dbReference type="SAM" id="MobiDB-lite"/>
    </source>
</evidence>
<sequence length="289" mass="33319">MTPKKLKRRSFMFLRITLSLTNNTSPNPNYLFLPLALPHSAILPPVLPWQSKQASSNFSKSPKAFDELGRPFITIKEQEQKTRLRGLDAQKANIFAEKAVARILRTSLGTKGMDKMLQSPDGELTIRQGKRKRGRGRDPKGSQEYYSEATKTQFNVNTSPIEEPNTNPIFKFEIWVLYLSLSMCCCFLSRVFKVLIGFFSDKSFLNLFWVSTREFVDVVFAYWVIFPDSEQQLINLAQDLVTSDALMEQIKALVYRHPDKLYMETTGGKNKGYRAEMIVVTYCRNRKDR</sequence>
<proteinExistence type="predicted"/>
<accession>A0A4S4F3A1</accession>
<feature type="region of interest" description="Disordered" evidence="1">
    <location>
        <begin position="120"/>
        <end position="144"/>
    </location>
</feature>
<dbReference type="SUPFAM" id="SSF48592">
    <property type="entry name" value="GroEL equatorial domain-like"/>
    <property type="match status" value="1"/>
</dbReference>
<gene>
    <name evidence="2" type="ORF">TEA_023067</name>
</gene>
<dbReference type="Gene3D" id="1.10.560.10">
    <property type="entry name" value="GroEL-like equatorial domain"/>
    <property type="match status" value="1"/>
</dbReference>
<dbReference type="Proteomes" id="UP000306102">
    <property type="component" value="Unassembled WGS sequence"/>
</dbReference>
<dbReference type="EMBL" id="SDRB02000009">
    <property type="protein sequence ID" value="THG23978.1"/>
    <property type="molecule type" value="Genomic_DNA"/>
</dbReference>
<dbReference type="STRING" id="542762.A0A4S4F3A1"/>
<dbReference type="InterPro" id="IPR027413">
    <property type="entry name" value="GROEL-like_equatorial_sf"/>
</dbReference>
<evidence type="ECO:0000313" key="3">
    <source>
        <dbReference type="Proteomes" id="UP000306102"/>
    </source>
</evidence>
<name>A0A4S4F3A1_CAMSN</name>
<evidence type="ECO:0000313" key="2">
    <source>
        <dbReference type="EMBL" id="THG23978.1"/>
    </source>
</evidence>
<protein>
    <submittedName>
        <fullName evidence="2">Uncharacterized protein</fullName>
    </submittedName>
</protein>
<keyword evidence="3" id="KW-1185">Reference proteome</keyword>
<comment type="caution">
    <text evidence="2">The sequence shown here is derived from an EMBL/GenBank/DDBJ whole genome shotgun (WGS) entry which is preliminary data.</text>
</comment>
<reference evidence="2 3" key="1">
    <citation type="journal article" date="2018" name="Proc. Natl. Acad. Sci. U.S.A.">
        <title>Draft genome sequence of Camellia sinensis var. sinensis provides insights into the evolution of the tea genome and tea quality.</title>
        <authorList>
            <person name="Wei C."/>
            <person name="Yang H."/>
            <person name="Wang S."/>
            <person name="Zhao J."/>
            <person name="Liu C."/>
            <person name="Gao L."/>
            <person name="Xia E."/>
            <person name="Lu Y."/>
            <person name="Tai Y."/>
            <person name="She G."/>
            <person name="Sun J."/>
            <person name="Cao H."/>
            <person name="Tong W."/>
            <person name="Gao Q."/>
            <person name="Li Y."/>
            <person name="Deng W."/>
            <person name="Jiang X."/>
            <person name="Wang W."/>
            <person name="Chen Q."/>
            <person name="Zhang S."/>
            <person name="Li H."/>
            <person name="Wu J."/>
            <person name="Wang P."/>
            <person name="Li P."/>
            <person name="Shi C."/>
            <person name="Zheng F."/>
            <person name="Jian J."/>
            <person name="Huang B."/>
            <person name="Shan D."/>
            <person name="Shi M."/>
            <person name="Fang C."/>
            <person name="Yue Y."/>
            <person name="Li F."/>
            <person name="Li D."/>
            <person name="Wei S."/>
            <person name="Han B."/>
            <person name="Jiang C."/>
            <person name="Yin Y."/>
            <person name="Xia T."/>
            <person name="Zhang Z."/>
            <person name="Bennetzen J.L."/>
            <person name="Zhao S."/>
            <person name="Wan X."/>
        </authorList>
    </citation>
    <scope>NUCLEOTIDE SEQUENCE [LARGE SCALE GENOMIC DNA]</scope>
    <source>
        <strain evidence="3">cv. Shuchazao</strain>
        <tissue evidence="2">Leaf</tissue>
    </source>
</reference>
<organism evidence="2 3">
    <name type="scientific">Camellia sinensis var. sinensis</name>
    <name type="common">China tea</name>
    <dbReference type="NCBI Taxonomy" id="542762"/>
    <lineage>
        <taxon>Eukaryota</taxon>
        <taxon>Viridiplantae</taxon>
        <taxon>Streptophyta</taxon>
        <taxon>Embryophyta</taxon>
        <taxon>Tracheophyta</taxon>
        <taxon>Spermatophyta</taxon>
        <taxon>Magnoliopsida</taxon>
        <taxon>eudicotyledons</taxon>
        <taxon>Gunneridae</taxon>
        <taxon>Pentapetalae</taxon>
        <taxon>asterids</taxon>
        <taxon>Ericales</taxon>
        <taxon>Theaceae</taxon>
        <taxon>Camellia</taxon>
    </lineage>
</organism>
<dbReference type="AlphaFoldDB" id="A0A4S4F3A1"/>